<sequence>MLAQLDNIAIFLVYQPQGILISTIKTCNHLVANGYSVFVISNAQLSENRPAVVDRGTGIGDWEGDTVIGKGRKSALLTMVERKTLYTVIV</sequence>
<feature type="non-terminal residue" evidence="1">
    <location>
        <position position="90"/>
    </location>
</feature>
<accession>A0A1T2KU10</accession>
<evidence type="ECO:0000313" key="1">
    <source>
        <dbReference type="EMBL" id="OOZ36337.1"/>
    </source>
</evidence>
<protein>
    <submittedName>
        <fullName evidence="1">Uncharacterized protein</fullName>
    </submittedName>
</protein>
<reference evidence="1 2" key="1">
    <citation type="submission" date="2016-11" db="EMBL/GenBank/DDBJ databases">
        <title>Mixed transmission modes and dynamic genome evolution in an obligate animal-bacterial symbiosis.</title>
        <authorList>
            <person name="Russell S.L."/>
            <person name="Corbett-Detig R.B."/>
            <person name="Cavanaugh C.M."/>
        </authorList>
    </citation>
    <scope>NUCLEOTIDE SEQUENCE [LARGE SCALE GENOMIC DNA]</scope>
    <source>
        <strain evidence="1">Se-Cadez</strain>
    </source>
</reference>
<keyword evidence="2" id="KW-1185">Reference proteome</keyword>
<proteinExistence type="predicted"/>
<name>A0A1T2KU10_9GAMM</name>
<dbReference type="Proteomes" id="UP000190896">
    <property type="component" value="Unassembled WGS sequence"/>
</dbReference>
<dbReference type="AlphaFoldDB" id="A0A1T2KU10"/>
<dbReference type="EMBL" id="MPRJ01000044">
    <property type="protein sequence ID" value="OOZ36337.1"/>
    <property type="molecule type" value="Genomic_DNA"/>
</dbReference>
<evidence type="ECO:0000313" key="2">
    <source>
        <dbReference type="Proteomes" id="UP000190896"/>
    </source>
</evidence>
<comment type="caution">
    <text evidence="1">The sequence shown here is derived from an EMBL/GenBank/DDBJ whole genome shotgun (WGS) entry which is preliminary data.</text>
</comment>
<organism evidence="1 2">
    <name type="scientific">Solemya velesiana gill symbiont</name>
    <dbReference type="NCBI Taxonomy" id="1918948"/>
    <lineage>
        <taxon>Bacteria</taxon>
        <taxon>Pseudomonadati</taxon>
        <taxon>Pseudomonadota</taxon>
        <taxon>Gammaproteobacteria</taxon>
        <taxon>sulfur-oxidizing symbionts</taxon>
    </lineage>
</organism>
<gene>
    <name evidence="1" type="ORF">BOW51_07730</name>
</gene>